<organism evidence="2 3">
    <name type="scientific">Patella caerulea</name>
    <name type="common">Rayed Mediterranean limpet</name>
    <dbReference type="NCBI Taxonomy" id="87958"/>
    <lineage>
        <taxon>Eukaryota</taxon>
        <taxon>Metazoa</taxon>
        <taxon>Spiralia</taxon>
        <taxon>Lophotrochozoa</taxon>
        <taxon>Mollusca</taxon>
        <taxon>Gastropoda</taxon>
        <taxon>Patellogastropoda</taxon>
        <taxon>Patelloidea</taxon>
        <taxon>Patellidae</taxon>
        <taxon>Patella</taxon>
    </lineage>
</organism>
<accession>A0AAN8KG76</accession>
<dbReference type="AlphaFoldDB" id="A0AAN8KG76"/>
<sequence>MSLFSGGRSKEKDLFGNRKCQFYVEFLGWMECRGLRGDQYTDPVIKELRKRQQQLDNPPKLTIQVSKKELKISQEAGDPKKKSVKKIKFPTIPATDVTYATQSRRRDVRLDDIVACIYLGFMPRTQRYVHVHVYRFDGPDTAATFVNILSEIVASNTQRIYDEEIKLANWGEIDDPQDMPVSEFRGSNSGTGSNDSNYSGDDSSVFGSAEMDSDLQSLKDVRLYDSVADELRSRLGIATETKESGPILLPPKDYDTISRAHGNILETEKRRGLLHLNVSGIPDVSTGKDPRQPSKMRNSSGESGIDLHSPSSSEHSSKSSGISGPSTPSNPTYGEFAYPARNPNFRKDDYGFVNSHQPVGLRVSDPIYGNYQNDGMRHSPRPRVDDIRKDIYISSPPEDYENSPDFVELRHPESRYKNPMRYSGEPLNREPVYFNNRRPNATDSPIQIRRSQEPKLDFYESRPGDYGVRRVNSMYR</sequence>
<evidence type="ECO:0000256" key="1">
    <source>
        <dbReference type="SAM" id="MobiDB-lite"/>
    </source>
</evidence>
<dbReference type="InterPro" id="IPR011993">
    <property type="entry name" value="PH-like_dom_sf"/>
</dbReference>
<dbReference type="Proteomes" id="UP001347796">
    <property type="component" value="Unassembled WGS sequence"/>
</dbReference>
<feature type="compositionally biased region" description="Low complexity" evidence="1">
    <location>
        <begin position="186"/>
        <end position="204"/>
    </location>
</feature>
<proteinExistence type="predicted"/>
<keyword evidence="3" id="KW-1185">Reference proteome</keyword>
<name>A0AAN8KG76_PATCE</name>
<dbReference type="EMBL" id="JAZGQO010000002">
    <property type="protein sequence ID" value="KAK6191754.1"/>
    <property type="molecule type" value="Genomic_DNA"/>
</dbReference>
<dbReference type="SUPFAM" id="SSF50729">
    <property type="entry name" value="PH domain-like"/>
    <property type="match status" value="1"/>
</dbReference>
<feature type="region of interest" description="Disordered" evidence="1">
    <location>
        <begin position="172"/>
        <end position="206"/>
    </location>
</feature>
<feature type="compositionally biased region" description="Low complexity" evidence="1">
    <location>
        <begin position="309"/>
        <end position="331"/>
    </location>
</feature>
<evidence type="ECO:0000313" key="2">
    <source>
        <dbReference type="EMBL" id="KAK6191754.1"/>
    </source>
</evidence>
<protein>
    <submittedName>
        <fullName evidence="2">Uncharacterized protein</fullName>
    </submittedName>
</protein>
<reference evidence="2 3" key="1">
    <citation type="submission" date="2024-01" db="EMBL/GenBank/DDBJ databases">
        <title>The genome of the rayed Mediterranean limpet Patella caerulea (Linnaeus, 1758).</title>
        <authorList>
            <person name="Anh-Thu Weber A."/>
            <person name="Halstead-Nussloch G."/>
        </authorList>
    </citation>
    <scope>NUCLEOTIDE SEQUENCE [LARGE SCALE GENOMIC DNA]</scope>
    <source>
        <strain evidence="2">AATW-2023a</strain>
        <tissue evidence="2">Whole specimen</tissue>
    </source>
</reference>
<gene>
    <name evidence="2" type="ORF">SNE40_003357</name>
</gene>
<feature type="region of interest" description="Disordered" evidence="1">
    <location>
        <begin position="416"/>
        <end position="444"/>
    </location>
</feature>
<dbReference type="PANTHER" id="PTHR41148:SF1">
    <property type="entry name" value="LP09875P"/>
    <property type="match status" value="1"/>
</dbReference>
<dbReference type="Gene3D" id="2.30.29.30">
    <property type="entry name" value="Pleckstrin-homology domain (PH domain)/Phosphotyrosine-binding domain (PTB)"/>
    <property type="match status" value="1"/>
</dbReference>
<comment type="caution">
    <text evidence="2">The sequence shown here is derived from an EMBL/GenBank/DDBJ whole genome shotgun (WGS) entry which is preliminary data.</text>
</comment>
<dbReference type="PANTHER" id="PTHR41148">
    <property type="entry name" value="LP09875P"/>
    <property type="match status" value="1"/>
</dbReference>
<evidence type="ECO:0000313" key="3">
    <source>
        <dbReference type="Proteomes" id="UP001347796"/>
    </source>
</evidence>
<feature type="region of interest" description="Disordered" evidence="1">
    <location>
        <begin position="277"/>
        <end position="341"/>
    </location>
</feature>